<dbReference type="Gene3D" id="1.10.10.10">
    <property type="entry name" value="Winged helix-like DNA-binding domain superfamily/Winged helix DNA-binding domain"/>
    <property type="match status" value="1"/>
</dbReference>
<dbReference type="PROSITE" id="PS51063">
    <property type="entry name" value="HTH_CRP_2"/>
    <property type="match status" value="1"/>
</dbReference>
<evidence type="ECO:0000259" key="4">
    <source>
        <dbReference type="PROSITE" id="PS50042"/>
    </source>
</evidence>
<dbReference type="RefSeq" id="WP_163459414.1">
    <property type="nucleotide sequence ID" value="NZ_JAAGOH010000034.1"/>
</dbReference>
<evidence type="ECO:0000256" key="1">
    <source>
        <dbReference type="ARBA" id="ARBA00023015"/>
    </source>
</evidence>
<gene>
    <name evidence="6" type="ORF">G3A44_19475</name>
</gene>
<dbReference type="Gene3D" id="2.60.120.10">
    <property type="entry name" value="Jelly Rolls"/>
    <property type="match status" value="1"/>
</dbReference>
<dbReference type="InterPro" id="IPR036388">
    <property type="entry name" value="WH-like_DNA-bd_sf"/>
</dbReference>
<keyword evidence="3" id="KW-0804">Transcription</keyword>
<dbReference type="SUPFAM" id="SSF51206">
    <property type="entry name" value="cAMP-binding domain-like"/>
    <property type="match status" value="1"/>
</dbReference>
<dbReference type="SUPFAM" id="SSF46785">
    <property type="entry name" value="Winged helix' DNA-binding domain"/>
    <property type="match status" value="1"/>
</dbReference>
<dbReference type="Pfam" id="PF13545">
    <property type="entry name" value="HTH_Crp_2"/>
    <property type="match status" value="1"/>
</dbReference>
<feature type="domain" description="Cyclic nucleotide-binding" evidence="4">
    <location>
        <begin position="22"/>
        <end position="97"/>
    </location>
</feature>
<dbReference type="CDD" id="cd00038">
    <property type="entry name" value="CAP_ED"/>
    <property type="match status" value="1"/>
</dbReference>
<dbReference type="PANTHER" id="PTHR24567:SF74">
    <property type="entry name" value="HTH-TYPE TRANSCRIPTIONAL REGULATOR ARCR"/>
    <property type="match status" value="1"/>
</dbReference>
<dbReference type="GO" id="GO:0005829">
    <property type="term" value="C:cytosol"/>
    <property type="evidence" value="ECO:0007669"/>
    <property type="project" value="TreeGrafter"/>
</dbReference>
<dbReference type="Pfam" id="PF00027">
    <property type="entry name" value="cNMP_binding"/>
    <property type="match status" value="1"/>
</dbReference>
<dbReference type="InterPro" id="IPR000595">
    <property type="entry name" value="cNMP-bd_dom"/>
</dbReference>
<evidence type="ECO:0000256" key="2">
    <source>
        <dbReference type="ARBA" id="ARBA00023125"/>
    </source>
</evidence>
<evidence type="ECO:0000256" key="3">
    <source>
        <dbReference type="ARBA" id="ARBA00023163"/>
    </source>
</evidence>
<dbReference type="GO" id="GO:0003677">
    <property type="term" value="F:DNA binding"/>
    <property type="evidence" value="ECO:0007669"/>
    <property type="project" value="UniProtKB-KW"/>
</dbReference>
<dbReference type="AlphaFoldDB" id="A0A7C9PJA5"/>
<sequence>MPLSLDSALAALRQGAWWAAAPQELQDFVRAAGRLRRVPAGQALFARGASPDGLYALVSGAVRITGVGAQGQETILALLEPPQWFGEIAVFDRAPRTHDAQVAQDATLVWVPQALLLDWLEDHPAAWAALGRLMAAHLRLMFAALEEQVQLPPAQRLARRLVQMAQGYGGLQGRSQRVLQVSQDELGRMLGLSRQTVNQCLQALQAQGLLHGSRGAIEVLDLARLRQAGGE</sequence>
<evidence type="ECO:0000313" key="7">
    <source>
        <dbReference type="Proteomes" id="UP000484255"/>
    </source>
</evidence>
<protein>
    <submittedName>
        <fullName evidence="6">Crp/Fnr family transcriptional regulator</fullName>
    </submittedName>
</protein>
<dbReference type="PANTHER" id="PTHR24567">
    <property type="entry name" value="CRP FAMILY TRANSCRIPTIONAL REGULATORY PROTEIN"/>
    <property type="match status" value="1"/>
</dbReference>
<dbReference type="InterPro" id="IPR012318">
    <property type="entry name" value="HTH_CRP"/>
</dbReference>
<dbReference type="PRINTS" id="PR00034">
    <property type="entry name" value="HTHCRP"/>
</dbReference>
<dbReference type="SMART" id="SM00419">
    <property type="entry name" value="HTH_CRP"/>
    <property type="match status" value="1"/>
</dbReference>
<feature type="domain" description="HTH crp-type" evidence="5">
    <location>
        <begin position="151"/>
        <end position="223"/>
    </location>
</feature>
<dbReference type="EMBL" id="JAAGOH010000034">
    <property type="protein sequence ID" value="NDY93376.1"/>
    <property type="molecule type" value="Genomic_DNA"/>
</dbReference>
<dbReference type="InterPro" id="IPR036390">
    <property type="entry name" value="WH_DNA-bd_sf"/>
</dbReference>
<dbReference type="PROSITE" id="PS50042">
    <property type="entry name" value="CNMP_BINDING_3"/>
    <property type="match status" value="1"/>
</dbReference>
<comment type="caution">
    <text evidence="6">The sequence shown here is derived from an EMBL/GenBank/DDBJ whole genome shotgun (WGS) entry which is preliminary data.</text>
</comment>
<keyword evidence="1" id="KW-0805">Transcription regulation</keyword>
<organism evidence="6 7">
    <name type="scientific">Ideonella livida</name>
    <dbReference type="NCBI Taxonomy" id="2707176"/>
    <lineage>
        <taxon>Bacteria</taxon>
        <taxon>Pseudomonadati</taxon>
        <taxon>Pseudomonadota</taxon>
        <taxon>Betaproteobacteria</taxon>
        <taxon>Burkholderiales</taxon>
        <taxon>Sphaerotilaceae</taxon>
        <taxon>Ideonella</taxon>
    </lineage>
</organism>
<evidence type="ECO:0000313" key="6">
    <source>
        <dbReference type="EMBL" id="NDY93376.1"/>
    </source>
</evidence>
<proteinExistence type="predicted"/>
<keyword evidence="2" id="KW-0238">DNA-binding</keyword>
<dbReference type="GO" id="GO:0003700">
    <property type="term" value="F:DNA-binding transcription factor activity"/>
    <property type="evidence" value="ECO:0007669"/>
    <property type="project" value="TreeGrafter"/>
</dbReference>
<dbReference type="SMART" id="SM00100">
    <property type="entry name" value="cNMP"/>
    <property type="match status" value="1"/>
</dbReference>
<dbReference type="InterPro" id="IPR014710">
    <property type="entry name" value="RmlC-like_jellyroll"/>
</dbReference>
<keyword evidence="7" id="KW-1185">Reference proteome</keyword>
<accession>A0A7C9PJA5</accession>
<dbReference type="Proteomes" id="UP000484255">
    <property type="component" value="Unassembled WGS sequence"/>
</dbReference>
<evidence type="ECO:0000259" key="5">
    <source>
        <dbReference type="PROSITE" id="PS51063"/>
    </source>
</evidence>
<reference evidence="6 7" key="1">
    <citation type="submission" date="2020-02" db="EMBL/GenBank/DDBJ databases">
        <title>Ideonella bacterium strain TBM-1.</title>
        <authorList>
            <person name="Chen W.-M."/>
        </authorList>
    </citation>
    <scope>NUCLEOTIDE SEQUENCE [LARGE SCALE GENOMIC DNA]</scope>
    <source>
        <strain evidence="6 7">TBM-1</strain>
    </source>
</reference>
<dbReference type="InterPro" id="IPR050397">
    <property type="entry name" value="Env_Response_Regulators"/>
</dbReference>
<dbReference type="InterPro" id="IPR018490">
    <property type="entry name" value="cNMP-bd_dom_sf"/>
</dbReference>
<name>A0A7C9PJA5_9BURK</name>